<keyword evidence="14" id="KW-1185">Reference proteome</keyword>
<dbReference type="RefSeq" id="WP_182662014.1">
    <property type="nucleotide sequence ID" value="NZ_JACIVI010000001.1"/>
</dbReference>
<proteinExistence type="predicted"/>
<keyword evidence="8" id="KW-0626">Porin</keyword>
<dbReference type="InterPro" id="IPR050298">
    <property type="entry name" value="Gram-neg_bact_OMP"/>
</dbReference>
<evidence type="ECO:0000259" key="12">
    <source>
        <dbReference type="Pfam" id="PF13609"/>
    </source>
</evidence>
<evidence type="ECO:0000256" key="2">
    <source>
        <dbReference type="ARBA" id="ARBA00011233"/>
    </source>
</evidence>
<dbReference type="PANTHER" id="PTHR34501:SF9">
    <property type="entry name" value="MAJOR OUTER MEMBRANE PROTEIN P.IA"/>
    <property type="match status" value="1"/>
</dbReference>
<feature type="chain" id="PRO_5032886795" evidence="11">
    <location>
        <begin position="22"/>
        <end position="367"/>
    </location>
</feature>
<evidence type="ECO:0000256" key="11">
    <source>
        <dbReference type="SAM" id="SignalP"/>
    </source>
</evidence>
<feature type="signal peptide" evidence="11">
    <location>
        <begin position="1"/>
        <end position="21"/>
    </location>
</feature>
<evidence type="ECO:0000256" key="1">
    <source>
        <dbReference type="ARBA" id="ARBA00004571"/>
    </source>
</evidence>
<comment type="subcellular location">
    <subcellularLocation>
        <location evidence="1">Cell outer membrane</location>
        <topology evidence="1">Multi-pass membrane protein</topology>
    </subcellularLocation>
</comment>
<dbReference type="GO" id="GO:0046930">
    <property type="term" value="C:pore complex"/>
    <property type="evidence" value="ECO:0007669"/>
    <property type="project" value="UniProtKB-KW"/>
</dbReference>
<dbReference type="EMBL" id="JACIVI010000001">
    <property type="protein sequence ID" value="MBB1161322.1"/>
    <property type="molecule type" value="Genomic_DNA"/>
</dbReference>
<dbReference type="PANTHER" id="PTHR34501">
    <property type="entry name" value="PROTEIN YDDL-RELATED"/>
    <property type="match status" value="1"/>
</dbReference>
<dbReference type="AlphaFoldDB" id="A0A839HJZ8"/>
<evidence type="ECO:0000313" key="13">
    <source>
        <dbReference type="EMBL" id="MBB1161322.1"/>
    </source>
</evidence>
<feature type="domain" description="Porin" evidence="12">
    <location>
        <begin position="11"/>
        <end position="333"/>
    </location>
</feature>
<protein>
    <submittedName>
        <fullName evidence="13">Porin</fullName>
    </submittedName>
</protein>
<keyword evidence="7" id="KW-0406">Ion transport</keyword>
<keyword evidence="6 11" id="KW-0732">Signal</keyword>
<dbReference type="GO" id="GO:0009279">
    <property type="term" value="C:cell outer membrane"/>
    <property type="evidence" value="ECO:0007669"/>
    <property type="project" value="UniProtKB-SubCell"/>
</dbReference>
<keyword evidence="9" id="KW-0472">Membrane</keyword>
<organism evidence="13 14">
    <name type="scientific">Aquariibacter albus</name>
    <dbReference type="NCBI Taxonomy" id="2759899"/>
    <lineage>
        <taxon>Bacteria</taxon>
        <taxon>Pseudomonadati</taxon>
        <taxon>Pseudomonadota</taxon>
        <taxon>Betaproteobacteria</taxon>
        <taxon>Burkholderiales</taxon>
        <taxon>Sphaerotilaceae</taxon>
        <taxon>Aquariibacter</taxon>
    </lineage>
</organism>
<dbReference type="Gene3D" id="2.40.160.10">
    <property type="entry name" value="Porin"/>
    <property type="match status" value="1"/>
</dbReference>
<evidence type="ECO:0000256" key="6">
    <source>
        <dbReference type="ARBA" id="ARBA00022729"/>
    </source>
</evidence>
<dbReference type="GO" id="GO:0006811">
    <property type="term" value="P:monoatomic ion transport"/>
    <property type="evidence" value="ECO:0007669"/>
    <property type="project" value="UniProtKB-KW"/>
</dbReference>
<evidence type="ECO:0000256" key="8">
    <source>
        <dbReference type="ARBA" id="ARBA00023114"/>
    </source>
</evidence>
<keyword evidence="3" id="KW-0813">Transport</keyword>
<evidence type="ECO:0000256" key="5">
    <source>
        <dbReference type="ARBA" id="ARBA00022692"/>
    </source>
</evidence>
<comment type="caution">
    <text evidence="13">The sequence shown here is derived from an EMBL/GenBank/DDBJ whole genome shotgun (WGS) entry which is preliminary data.</text>
</comment>
<dbReference type="SUPFAM" id="SSF56935">
    <property type="entry name" value="Porins"/>
    <property type="match status" value="1"/>
</dbReference>
<gene>
    <name evidence="13" type="ORF">H4F90_04920</name>
</gene>
<evidence type="ECO:0000256" key="7">
    <source>
        <dbReference type="ARBA" id="ARBA00023065"/>
    </source>
</evidence>
<dbReference type="InterPro" id="IPR023614">
    <property type="entry name" value="Porin_dom_sf"/>
</dbReference>
<keyword evidence="4" id="KW-1134">Transmembrane beta strand</keyword>
<name>A0A839HJZ8_9BURK</name>
<keyword evidence="5" id="KW-0812">Transmembrane</keyword>
<evidence type="ECO:0000313" key="14">
    <source>
        <dbReference type="Proteomes" id="UP000586093"/>
    </source>
</evidence>
<evidence type="ECO:0000256" key="9">
    <source>
        <dbReference type="ARBA" id="ARBA00023136"/>
    </source>
</evidence>
<dbReference type="InterPro" id="IPR033900">
    <property type="entry name" value="Gram_neg_porin_domain"/>
</dbReference>
<dbReference type="GO" id="GO:0015288">
    <property type="term" value="F:porin activity"/>
    <property type="evidence" value="ECO:0007669"/>
    <property type="project" value="UniProtKB-KW"/>
</dbReference>
<sequence>MIKTSLKPCAAALALSLPALAVQAQSSVQLYGMIDIGLGSFQRPEEQVVGGGIINDWKRTAKLDRNNEQTSYWGLRGKEVLSEDLSAVFLLESFFRPDTGELGRFNSDQMFTREAYAGLASKQFGELRLGRHTTHLFTTSFLYNPFGSGFGWSPTIRHIFSGNEGKVRGDSGWSNSIHYLSPKIAGFNLSVMAAAGEKDTGNGGLGVVEAQSFMLSYNAGAFSTTLTMQDVKVGAASTQGRSQVTGMLAASYDFGLLKLSAQYTEIADKPTGFEDRIVQVGVAVPLGRGKVLASYGQDDTDSTDDTTLKTLSLGYNLPLSKRTDITVVAMRETQEEGVALAPNANSLRNYGRFISGNSYGFGLRHRF</sequence>
<evidence type="ECO:0000256" key="4">
    <source>
        <dbReference type="ARBA" id="ARBA00022452"/>
    </source>
</evidence>
<keyword evidence="10" id="KW-0998">Cell outer membrane</keyword>
<accession>A0A839HJZ8</accession>
<evidence type="ECO:0000256" key="10">
    <source>
        <dbReference type="ARBA" id="ARBA00023237"/>
    </source>
</evidence>
<evidence type="ECO:0000256" key="3">
    <source>
        <dbReference type="ARBA" id="ARBA00022448"/>
    </source>
</evidence>
<dbReference type="CDD" id="cd00342">
    <property type="entry name" value="gram_neg_porins"/>
    <property type="match status" value="1"/>
</dbReference>
<dbReference type="Proteomes" id="UP000586093">
    <property type="component" value="Unassembled WGS sequence"/>
</dbReference>
<dbReference type="Pfam" id="PF13609">
    <property type="entry name" value="Porin_4"/>
    <property type="match status" value="1"/>
</dbReference>
<comment type="subunit">
    <text evidence="2">Homotrimer.</text>
</comment>
<reference evidence="13 14" key="1">
    <citation type="submission" date="2020-08" db="EMBL/GenBank/DDBJ databases">
        <title>Aquariorum lacteus gen. nov., sp. nov., a new member of the family Comamonadaceae, isolated from freshwater aquarium.</title>
        <authorList>
            <person name="Chun S.-J."/>
        </authorList>
    </citation>
    <scope>NUCLEOTIDE SEQUENCE [LARGE SCALE GENOMIC DNA]</scope>
    <source>
        <strain evidence="13 14">SJAQ100</strain>
    </source>
</reference>